<reference evidence="1 2" key="2">
    <citation type="journal article" date="2022" name="Mol. Ecol. Resour.">
        <title>The genomes of chicory, endive, great burdock and yacon provide insights into Asteraceae paleo-polyploidization history and plant inulin production.</title>
        <authorList>
            <person name="Fan W."/>
            <person name="Wang S."/>
            <person name="Wang H."/>
            <person name="Wang A."/>
            <person name="Jiang F."/>
            <person name="Liu H."/>
            <person name="Zhao H."/>
            <person name="Xu D."/>
            <person name="Zhang Y."/>
        </authorList>
    </citation>
    <scope>NUCLEOTIDE SEQUENCE [LARGE SCALE GENOMIC DNA]</scope>
    <source>
        <strain evidence="2">cv. Yunnan</strain>
        <tissue evidence="1">Leaves</tissue>
    </source>
</reference>
<keyword evidence="2" id="KW-1185">Reference proteome</keyword>
<name>A0ACB9J887_9ASTR</name>
<organism evidence="1 2">
    <name type="scientific">Smallanthus sonchifolius</name>
    <dbReference type="NCBI Taxonomy" id="185202"/>
    <lineage>
        <taxon>Eukaryota</taxon>
        <taxon>Viridiplantae</taxon>
        <taxon>Streptophyta</taxon>
        <taxon>Embryophyta</taxon>
        <taxon>Tracheophyta</taxon>
        <taxon>Spermatophyta</taxon>
        <taxon>Magnoliopsida</taxon>
        <taxon>eudicotyledons</taxon>
        <taxon>Gunneridae</taxon>
        <taxon>Pentapetalae</taxon>
        <taxon>asterids</taxon>
        <taxon>campanulids</taxon>
        <taxon>Asterales</taxon>
        <taxon>Asteraceae</taxon>
        <taxon>Asteroideae</taxon>
        <taxon>Heliantheae alliance</taxon>
        <taxon>Millerieae</taxon>
        <taxon>Smallanthus</taxon>
    </lineage>
</organism>
<proteinExistence type="predicted"/>
<dbReference type="EMBL" id="CM042022">
    <property type="protein sequence ID" value="KAI3815926.1"/>
    <property type="molecule type" value="Genomic_DNA"/>
</dbReference>
<sequence length="214" mass="24551">MSRACFGSSYGKGIFYKIRTLQKAISSKAMLFGLPTYRKRTNVKSLEQEIDSLIWETVCERKCQETKLLKKDFLQMILEEAVEHFTSEDESKRFIVDNCKNIYFAGYEWTSVAASWCLMLLALYPEWQTSICDEMFEACPNSSLDVDLLPKLKSVTMVIQEAMRFFPPAAFVSREALERTQIGHVDVPKEVCILSLIPTLHRDPDISGPDAHKF</sequence>
<evidence type="ECO:0000313" key="2">
    <source>
        <dbReference type="Proteomes" id="UP001056120"/>
    </source>
</evidence>
<comment type="caution">
    <text evidence="1">The sequence shown here is derived from an EMBL/GenBank/DDBJ whole genome shotgun (WGS) entry which is preliminary data.</text>
</comment>
<dbReference type="Proteomes" id="UP001056120">
    <property type="component" value="Linkage Group LG05"/>
</dbReference>
<gene>
    <name evidence="1" type="ORF">L1987_15610</name>
</gene>
<accession>A0ACB9J887</accession>
<evidence type="ECO:0000313" key="1">
    <source>
        <dbReference type="EMBL" id="KAI3815926.1"/>
    </source>
</evidence>
<protein>
    <submittedName>
        <fullName evidence="1">Uncharacterized protein</fullName>
    </submittedName>
</protein>
<reference evidence="2" key="1">
    <citation type="journal article" date="2022" name="Mol. Ecol. Resour.">
        <title>The genomes of chicory, endive, great burdock and yacon provide insights into Asteraceae palaeo-polyploidization history and plant inulin production.</title>
        <authorList>
            <person name="Fan W."/>
            <person name="Wang S."/>
            <person name="Wang H."/>
            <person name="Wang A."/>
            <person name="Jiang F."/>
            <person name="Liu H."/>
            <person name="Zhao H."/>
            <person name="Xu D."/>
            <person name="Zhang Y."/>
        </authorList>
    </citation>
    <scope>NUCLEOTIDE SEQUENCE [LARGE SCALE GENOMIC DNA]</scope>
    <source>
        <strain evidence="2">cv. Yunnan</strain>
    </source>
</reference>